<comment type="caution">
    <text evidence="1">The sequence shown here is derived from an EMBL/GenBank/DDBJ whole genome shotgun (WGS) entry which is preliminary data.</text>
</comment>
<evidence type="ECO:0000313" key="2">
    <source>
        <dbReference type="Proteomes" id="UP000256253"/>
    </source>
</evidence>
<dbReference type="EMBL" id="QTUA01000001">
    <property type="protein sequence ID" value="REF30454.1"/>
    <property type="molecule type" value="Genomic_DNA"/>
</dbReference>
<dbReference type="InterPro" id="IPR017523">
    <property type="entry name" value="Rv3268"/>
</dbReference>
<dbReference type="Gene3D" id="3.40.50.12780">
    <property type="entry name" value="N-terminal domain of ligase-like"/>
    <property type="match status" value="1"/>
</dbReference>
<reference evidence="1 2" key="1">
    <citation type="submission" date="2018-08" db="EMBL/GenBank/DDBJ databases">
        <title>Sequencing the genomes of 1000 actinobacteria strains.</title>
        <authorList>
            <person name="Klenk H.-P."/>
        </authorList>
    </citation>
    <scope>NUCLEOTIDE SEQUENCE [LARGE SCALE GENOMIC DNA]</scope>
    <source>
        <strain evidence="1 2">DSM 22967</strain>
    </source>
</reference>
<organism evidence="1 2">
    <name type="scientific">Calidifontibacter indicus</name>
    <dbReference type="NCBI Taxonomy" id="419650"/>
    <lineage>
        <taxon>Bacteria</taxon>
        <taxon>Bacillati</taxon>
        <taxon>Actinomycetota</taxon>
        <taxon>Actinomycetes</taxon>
        <taxon>Micrococcales</taxon>
        <taxon>Dermacoccaceae</taxon>
        <taxon>Calidifontibacter</taxon>
    </lineage>
</organism>
<dbReference type="AlphaFoldDB" id="A0A3D9UWU2"/>
<dbReference type="Proteomes" id="UP000256253">
    <property type="component" value="Unassembled WGS sequence"/>
</dbReference>
<keyword evidence="2" id="KW-1185">Reference proteome</keyword>
<sequence length="225" mass="23529">MRPDRLLAHLLTSDPARPRVTYYDDTEGPTRGERIELSAKVVGNWVNKAANLLQEEFDAGPGTRVALLLPAEHWRTVYWALAVWSVGATVASTDGDVVIGVAGEQVGSAGAPDIAVTLAALARQASAPTGTALDEAKELATYGDRFTPWATADDDAPALVTGDGTWSYGDLVEAAPTARRFVTGDLPSVLRSVASSFAADGSVVLVRNADPATLAQRLSAEGVDA</sequence>
<accession>A0A3D9UWU2</accession>
<proteinExistence type="predicted"/>
<dbReference type="InterPro" id="IPR042099">
    <property type="entry name" value="ANL_N_sf"/>
</dbReference>
<dbReference type="RefSeq" id="WP_115922444.1">
    <property type="nucleotide sequence ID" value="NZ_QTUA01000001.1"/>
</dbReference>
<name>A0A3D9UWU2_9MICO</name>
<gene>
    <name evidence="1" type="ORF">DFJ65_1462</name>
</gene>
<dbReference type="OrthoDB" id="3396763at2"/>
<protein>
    <submittedName>
        <fullName evidence="1">Uncharacterized protein (TIGR03089 family)</fullName>
    </submittedName>
</protein>
<dbReference type="NCBIfam" id="TIGR03089">
    <property type="entry name" value="TIGR03089 family protein"/>
    <property type="match status" value="1"/>
</dbReference>
<dbReference type="SUPFAM" id="SSF56801">
    <property type="entry name" value="Acetyl-CoA synthetase-like"/>
    <property type="match status" value="1"/>
</dbReference>
<evidence type="ECO:0000313" key="1">
    <source>
        <dbReference type="EMBL" id="REF30454.1"/>
    </source>
</evidence>